<name>A0ABQ2INN2_9PSEU</name>
<proteinExistence type="predicted"/>
<organism evidence="1 2">
    <name type="scientific">Lentzea pudingi</name>
    <dbReference type="NCBI Taxonomy" id="1789439"/>
    <lineage>
        <taxon>Bacteria</taxon>
        <taxon>Bacillati</taxon>
        <taxon>Actinomycetota</taxon>
        <taxon>Actinomycetes</taxon>
        <taxon>Pseudonocardiales</taxon>
        <taxon>Pseudonocardiaceae</taxon>
        <taxon>Lentzea</taxon>
    </lineage>
</organism>
<dbReference type="EMBL" id="BMNC01000015">
    <property type="protein sequence ID" value="GGN19987.1"/>
    <property type="molecule type" value="Genomic_DNA"/>
</dbReference>
<accession>A0ABQ2INN2</accession>
<evidence type="ECO:0000313" key="2">
    <source>
        <dbReference type="Proteomes" id="UP000597656"/>
    </source>
</evidence>
<comment type="caution">
    <text evidence="1">The sequence shown here is derived from an EMBL/GenBank/DDBJ whole genome shotgun (WGS) entry which is preliminary data.</text>
</comment>
<reference evidence="2" key="1">
    <citation type="journal article" date="2019" name="Int. J. Syst. Evol. Microbiol.">
        <title>The Global Catalogue of Microorganisms (GCM) 10K type strain sequencing project: providing services to taxonomists for standard genome sequencing and annotation.</title>
        <authorList>
            <consortium name="The Broad Institute Genomics Platform"/>
            <consortium name="The Broad Institute Genome Sequencing Center for Infectious Disease"/>
            <person name="Wu L."/>
            <person name="Ma J."/>
        </authorList>
    </citation>
    <scope>NUCLEOTIDE SEQUENCE [LARGE SCALE GENOMIC DNA]</scope>
    <source>
        <strain evidence="2">CGMCC 4.7319</strain>
    </source>
</reference>
<keyword evidence="2" id="KW-1185">Reference proteome</keyword>
<dbReference type="RefSeq" id="WP_189159289.1">
    <property type="nucleotide sequence ID" value="NZ_BMNC01000015.1"/>
</dbReference>
<evidence type="ECO:0000313" key="1">
    <source>
        <dbReference type="EMBL" id="GGN19987.1"/>
    </source>
</evidence>
<gene>
    <name evidence="1" type="ORF">GCM10011609_71450</name>
</gene>
<protein>
    <submittedName>
        <fullName evidence="1">Uncharacterized protein</fullName>
    </submittedName>
</protein>
<sequence length="62" mass="6701">MTRQKTLMQNGALDPLTTLDRLTEIAVAVFACHLNTAECCAVCGTSWPCQQVVLADHNLAVL</sequence>
<dbReference type="Proteomes" id="UP000597656">
    <property type="component" value="Unassembled WGS sequence"/>
</dbReference>